<evidence type="ECO:0000313" key="4">
    <source>
        <dbReference type="Proteomes" id="UP000799421"/>
    </source>
</evidence>
<dbReference type="OrthoDB" id="3515453at2759"/>
<feature type="domain" description="DUF7907" evidence="2">
    <location>
        <begin position="23"/>
        <end position="179"/>
    </location>
</feature>
<proteinExistence type="predicted"/>
<organism evidence="3 4">
    <name type="scientific">Piedraia hortae CBS 480.64</name>
    <dbReference type="NCBI Taxonomy" id="1314780"/>
    <lineage>
        <taxon>Eukaryota</taxon>
        <taxon>Fungi</taxon>
        <taxon>Dikarya</taxon>
        <taxon>Ascomycota</taxon>
        <taxon>Pezizomycotina</taxon>
        <taxon>Dothideomycetes</taxon>
        <taxon>Dothideomycetidae</taxon>
        <taxon>Capnodiales</taxon>
        <taxon>Piedraiaceae</taxon>
        <taxon>Piedraia</taxon>
    </lineage>
</organism>
<name>A0A6A7BTT2_9PEZI</name>
<dbReference type="Pfam" id="PF25484">
    <property type="entry name" value="DUF7907"/>
    <property type="match status" value="1"/>
</dbReference>
<keyword evidence="1" id="KW-0732">Signal</keyword>
<sequence length="186" mass="20581">MKTFSLVLGFLAALVTAQFNNQSANFFLVVDSKDDRWAGTALGTCHEGAAIESLCPGHLVNSSSSYQFFQFNTSDYSGDTGLLTYELHGANINVSEPMSLSTHPLSNLGMALFIPNDDYTGVAFDECGKLNIEDSNSVPHYRWYICHTRTNYDYWTLSWLIGNNTDTPDNPTCTAANITRVFAHKL</sequence>
<evidence type="ECO:0000256" key="1">
    <source>
        <dbReference type="SAM" id="SignalP"/>
    </source>
</evidence>
<keyword evidence="4" id="KW-1185">Reference proteome</keyword>
<feature type="chain" id="PRO_5025428180" description="DUF7907 domain-containing protein" evidence="1">
    <location>
        <begin position="18"/>
        <end position="186"/>
    </location>
</feature>
<dbReference type="AlphaFoldDB" id="A0A6A7BTT2"/>
<dbReference type="InterPro" id="IPR057229">
    <property type="entry name" value="DUF7907"/>
</dbReference>
<evidence type="ECO:0000313" key="3">
    <source>
        <dbReference type="EMBL" id="KAF2858553.1"/>
    </source>
</evidence>
<feature type="signal peptide" evidence="1">
    <location>
        <begin position="1"/>
        <end position="17"/>
    </location>
</feature>
<reference evidence="3" key="1">
    <citation type="journal article" date="2020" name="Stud. Mycol.">
        <title>101 Dothideomycetes genomes: a test case for predicting lifestyles and emergence of pathogens.</title>
        <authorList>
            <person name="Haridas S."/>
            <person name="Albert R."/>
            <person name="Binder M."/>
            <person name="Bloem J."/>
            <person name="Labutti K."/>
            <person name="Salamov A."/>
            <person name="Andreopoulos B."/>
            <person name="Baker S."/>
            <person name="Barry K."/>
            <person name="Bills G."/>
            <person name="Bluhm B."/>
            <person name="Cannon C."/>
            <person name="Castanera R."/>
            <person name="Culley D."/>
            <person name="Daum C."/>
            <person name="Ezra D."/>
            <person name="Gonzalez J."/>
            <person name="Henrissat B."/>
            <person name="Kuo A."/>
            <person name="Liang C."/>
            <person name="Lipzen A."/>
            <person name="Lutzoni F."/>
            <person name="Magnuson J."/>
            <person name="Mondo S."/>
            <person name="Nolan M."/>
            <person name="Ohm R."/>
            <person name="Pangilinan J."/>
            <person name="Park H.-J."/>
            <person name="Ramirez L."/>
            <person name="Alfaro M."/>
            <person name="Sun H."/>
            <person name="Tritt A."/>
            <person name="Yoshinaga Y."/>
            <person name="Zwiers L.-H."/>
            <person name="Turgeon B."/>
            <person name="Goodwin S."/>
            <person name="Spatafora J."/>
            <person name="Crous P."/>
            <person name="Grigoriev I."/>
        </authorList>
    </citation>
    <scope>NUCLEOTIDE SEQUENCE</scope>
    <source>
        <strain evidence="3">CBS 480.64</strain>
    </source>
</reference>
<evidence type="ECO:0000259" key="2">
    <source>
        <dbReference type="Pfam" id="PF25484"/>
    </source>
</evidence>
<accession>A0A6A7BTT2</accession>
<protein>
    <recommendedName>
        <fullName evidence="2">DUF7907 domain-containing protein</fullName>
    </recommendedName>
</protein>
<dbReference type="Proteomes" id="UP000799421">
    <property type="component" value="Unassembled WGS sequence"/>
</dbReference>
<gene>
    <name evidence="3" type="ORF">K470DRAFT_259732</name>
</gene>
<dbReference type="EMBL" id="MU006008">
    <property type="protein sequence ID" value="KAF2858553.1"/>
    <property type="molecule type" value="Genomic_DNA"/>
</dbReference>